<sequence>MSEGKNTRYYFISHPNVQISAEVPVPQWPLSELGRRRMHAALKQQEAWLGNIGAIFSSAERKALDSAEILAGHLGLPVQVLEALGENDRSATGFLPPAEFEQVADEFFARPEQSVRGWETAAAAQARIVGAVQQVARSHASQGGEGDEGGAVAILSHGAVGTLLYCHLAGLPISRRWDQPANGGGNFYRFELNPPRVHGTWQPIDAAL</sequence>
<accession>A0A2N8KZR5</accession>
<dbReference type="InterPro" id="IPR029033">
    <property type="entry name" value="His_PPase_superfam"/>
</dbReference>
<dbReference type="InterPro" id="IPR013078">
    <property type="entry name" value="His_Pase_superF_clade-1"/>
</dbReference>
<dbReference type="Proteomes" id="UP000235916">
    <property type="component" value="Unassembled WGS sequence"/>
</dbReference>
<keyword evidence="2" id="KW-1185">Reference proteome</keyword>
<dbReference type="SUPFAM" id="SSF53254">
    <property type="entry name" value="Phosphoglycerate mutase-like"/>
    <property type="match status" value="1"/>
</dbReference>
<dbReference type="Gene3D" id="3.40.50.1240">
    <property type="entry name" value="Phosphoglycerate mutase-like"/>
    <property type="match status" value="1"/>
</dbReference>
<evidence type="ECO:0000313" key="1">
    <source>
        <dbReference type="EMBL" id="PND38947.1"/>
    </source>
</evidence>
<dbReference type="EMBL" id="POSP01000003">
    <property type="protein sequence ID" value="PND38947.1"/>
    <property type="molecule type" value="Genomic_DNA"/>
</dbReference>
<dbReference type="RefSeq" id="WP_102768864.1">
    <property type="nucleotide sequence ID" value="NZ_POSP01000003.1"/>
</dbReference>
<gene>
    <name evidence="1" type="ORF">C1O66_16375</name>
</gene>
<comment type="caution">
    <text evidence="1">The sequence shown here is derived from an EMBL/GenBank/DDBJ whole genome shotgun (WGS) entry which is preliminary data.</text>
</comment>
<name>A0A2N8KZR5_9BURK</name>
<dbReference type="AlphaFoldDB" id="A0A2N8KZR5"/>
<proteinExistence type="predicted"/>
<evidence type="ECO:0000313" key="2">
    <source>
        <dbReference type="Proteomes" id="UP000235916"/>
    </source>
</evidence>
<protein>
    <submittedName>
        <fullName evidence="1">Histidine phosphatase family protein</fullName>
    </submittedName>
</protein>
<dbReference type="Pfam" id="PF00300">
    <property type="entry name" value="His_Phos_1"/>
    <property type="match status" value="1"/>
</dbReference>
<dbReference type="OrthoDB" id="34197at2"/>
<dbReference type="CDD" id="cd07067">
    <property type="entry name" value="HP_PGM_like"/>
    <property type="match status" value="1"/>
</dbReference>
<reference evidence="1 2" key="1">
    <citation type="submission" date="2018-01" db="EMBL/GenBank/DDBJ databases">
        <title>Draft genome sequence of Paucibacter aquatile CR182 isolated from freshwater of the Nakdong River.</title>
        <authorList>
            <person name="Choi A."/>
            <person name="Chung E.J."/>
        </authorList>
    </citation>
    <scope>NUCLEOTIDE SEQUENCE [LARGE SCALE GENOMIC DNA]</scope>
    <source>
        <strain evidence="1 2">CR182</strain>
    </source>
</reference>
<organism evidence="1 2">
    <name type="scientific">Kinneretia aquatilis</name>
    <dbReference type="NCBI Taxonomy" id="2070761"/>
    <lineage>
        <taxon>Bacteria</taxon>
        <taxon>Pseudomonadati</taxon>
        <taxon>Pseudomonadota</taxon>
        <taxon>Betaproteobacteria</taxon>
        <taxon>Burkholderiales</taxon>
        <taxon>Sphaerotilaceae</taxon>
        <taxon>Roseateles</taxon>
    </lineage>
</organism>